<sequence>MREERFETQFFSPSKPNAASRKKHKSDPAAVVKKIRGDLGAAVTKAIRRSNRDLTMLHSHGQTLLQSKDTAVQHAGLDNVSELR</sequence>
<dbReference type="AlphaFoldDB" id="K3WCA9"/>
<reference evidence="3" key="2">
    <citation type="submission" date="2010-04" db="EMBL/GenBank/DDBJ databases">
        <authorList>
            <person name="Buell R."/>
            <person name="Hamilton J."/>
            <person name="Hostetler J."/>
        </authorList>
    </citation>
    <scope>NUCLEOTIDE SEQUENCE [LARGE SCALE GENOMIC DNA]</scope>
    <source>
        <strain evidence="3">DAOM:BR144</strain>
    </source>
</reference>
<dbReference type="EnsemblProtists" id="PYU1_T002600">
    <property type="protein sequence ID" value="PYU1_T002600"/>
    <property type="gene ID" value="PYU1_G002597"/>
</dbReference>
<evidence type="ECO:0000256" key="1">
    <source>
        <dbReference type="SAM" id="MobiDB-lite"/>
    </source>
</evidence>
<feature type="region of interest" description="Disordered" evidence="1">
    <location>
        <begin position="62"/>
        <end position="84"/>
    </location>
</feature>
<dbReference type="InParanoid" id="K3WCA9"/>
<protein>
    <submittedName>
        <fullName evidence="2">Uncharacterized protein</fullName>
    </submittedName>
</protein>
<reference evidence="3" key="1">
    <citation type="journal article" date="2010" name="Genome Biol.">
        <title>Genome sequence of the necrotrophic plant pathogen Pythium ultimum reveals original pathogenicity mechanisms and effector repertoire.</title>
        <authorList>
            <person name="Levesque C.A."/>
            <person name="Brouwer H."/>
            <person name="Cano L."/>
            <person name="Hamilton J.P."/>
            <person name="Holt C."/>
            <person name="Huitema E."/>
            <person name="Raffaele S."/>
            <person name="Robideau G.P."/>
            <person name="Thines M."/>
            <person name="Win J."/>
            <person name="Zerillo M.M."/>
            <person name="Beakes G.W."/>
            <person name="Boore J.L."/>
            <person name="Busam D."/>
            <person name="Dumas B."/>
            <person name="Ferriera S."/>
            <person name="Fuerstenberg S.I."/>
            <person name="Gachon C.M."/>
            <person name="Gaulin E."/>
            <person name="Govers F."/>
            <person name="Grenville-Briggs L."/>
            <person name="Horner N."/>
            <person name="Hostetler J."/>
            <person name="Jiang R.H."/>
            <person name="Johnson J."/>
            <person name="Krajaejun T."/>
            <person name="Lin H."/>
            <person name="Meijer H.J."/>
            <person name="Moore B."/>
            <person name="Morris P."/>
            <person name="Phuntmart V."/>
            <person name="Puiu D."/>
            <person name="Shetty J."/>
            <person name="Stajich J.E."/>
            <person name="Tripathy S."/>
            <person name="Wawra S."/>
            <person name="van West P."/>
            <person name="Whitty B.R."/>
            <person name="Coutinho P.M."/>
            <person name="Henrissat B."/>
            <person name="Martin F."/>
            <person name="Thomas P.D."/>
            <person name="Tyler B.M."/>
            <person name="De Vries R.P."/>
            <person name="Kamoun S."/>
            <person name="Yandell M."/>
            <person name="Tisserat N."/>
            <person name="Buell C.R."/>
        </authorList>
    </citation>
    <scope>NUCLEOTIDE SEQUENCE</scope>
    <source>
        <strain evidence="3">DAOM:BR144</strain>
    </source>
</reference>
<organism evidence="2 3">
    <name type="scientific">Globisporangium ultimum (strain ATCC 200006 / CBS 805.95 / DAOM BR144)</name>
    <name type="common">Pythium ultimum</name>
    <dbReference type="NCBI Taxonomy" id="431595"/>
    <lineage>
        <taxon>Eukaryota</taxon>
        <taxon>Sar</taxon>
        <taxon>Stramenopiles</taxon>
        <taxon>Oomycota</taxon>
        <taxon>Peronosporomycetes</taxon>
        <taxon>Pythiales</taxon>
        <taxon>Pythiaceae</taxon>
        <taxon>Globisporangium</taxon>
    </lineage>
</organism>
<evidence type="ECO:0000313" key="2">
    <source>
        <dbReference type="EnsemblProtists" id="PYU1_T002600"/>
    </source>
</evidence>
<keyword evidence="3" id="KW-1185">Reference proteome</keyword>
<dbReference type="VEuPathDB" id="FungiDB:PYU1_G002597"/>
<proteinExistence type="predicted"/>
<dbReference type="Proteomes" id="UP000019132">
    <property type="component" value="Unassembled WGS sequence"/>
</dbReference>
<name>K3WCA9_GLOUD</name>
<dbReference type="HOGENOM" id="CLU_2532468_0_0_1"/>
<dbReference type="eggNOG" id="ENOG502SGD0">
    <property type="taxonomic scope" value="Eukaryota"/>
</dbReference>
<accession>K3WCA9</accession>
<feature type="region of interest" description="Disordered" evidence="1">
    <location>
        <begin position="1"/>
        <end position="29"/>
    </location>
</feature>
<evidence type="ECO:0000313" key="3">
    <source>
        <dbReference type="Proteomes" id="UP000019132"/>
    </source>
</evidence>
<reference evidence="2" key="3">
    <citation type="submission" date="2014-11" db="UniProtKB">
        <authorList>
            <consortium name="EnsemblProtists"/>
        </authorList>
    </citation>
    <scope>IDENTIFICATION</scope>
    <source>
        <strain evidence="2">DAOM BR144</strain>
    </source>
</reference>